<protein>
    <submittedName>
        <fullName evidence="1">Uncharacterized protein</fullName>
    </submittedName>
</protein>
<accession>X1AKW3</accession>
<evidence type="ECO:0000313" key="1">
    <source>
        <dbReference type="EMBL" id="GAG73103.1"/>
    </source>
</evidence>
<name>X1AKW3_9ZZZZ</name>
<organism evidence="1">
    <name type="scientific">marine sediment metagenome</name>
    <dbReference type="NCBI Taxonomy" id="412755"/>
    <lineage>
        <taxon>unclassified sequences</taxon>
        <taxon>metagenomes</taxon>
        <taxon>ecological metagenomes</taxon>
    </lineage>
</organism>
<dbReference type="AlphaFoldDB" id="X1AKW3"/>
<proteinExistence type="predicted"/>
<comment type="caution">
    <text evidence="1">The sequence shown here is derived from an EMBL/GenBank/DDBJ whole genome shotgun (WGS) entry which is preliminary data.</text>
</comment>
<reference evidence="1" key="1">
    <citation type="journal article" date="2014" name="Front. Microbiol.">
        <title>High frequency of phylogenetically diverse reductive dehalogenase-homologous genes in deep subseafloor sedimentary metagenomes.</title>
        <authorList>
            <person name="Kawai M."/>
            <person name="Futagami T."/>
            <person name="Toyoda A."/>
            <person name="Takaki Y."/>
            <person name="Nishi S."/>
            <person name="Hori S."/>
            <person name="Arai W."/>
            <person name="Tsubouchi T."/>
            <person name="Morono Y."/>
            <person name="Uchiyama I."/>
            <person name="Ito T."/>
            <person name="Fujiyama A."/>
            <person name="Inagaki F."/>
            <person name="Takami H."/>
        </authorList>
    </citation>
    <scope>NUCLEOTIDE SEQUENCE</scope>
    <source>
        <strain evidence="1">Expedition CK06-06</strain>
    </source>
</reference>
<gene>
    <name evidence="1" type="ORF">S01H4_02367</name>
</gene>
<dbReference type="EMBL" id="BART01000508">
    <property type="protein sequence ID" value="GAG73103.1"/>
    <property type="molecule type" value="Genomic_DNA"/>
</dbReference>
<sequence length="51" mass="5912">MLILLNKYFNYLERKEMNINVTNKALNEIKKVLKGKNSTSKKIRIFLAGIG</sequence>